<keyword evidence="2" id="KW-1185">Reference proteome</keyword>
<organism evidence="1 2">
    <name type="scientific">Spartinivicinus poritis</name>
    <dbReference type="NCBI Taxonomy" id="2994640"/>
    <lineage>
        <taxon>Bacteria</taxon>
        <taxon>Pseudomonadati</taxon>
        <taxon>Pseudomonadota</taxon>
        <taxon>Gammaproteobacteria</taxon>
        <taxon>Oceanospirillales</taxon>
        <taxon>Zooshikellaceae</taxon>
        <taxon>Spartinivicinus</taxon>
    </lineage>
</organism>
<dbReference type="InterPro" id="IPR006498">
    <property type="entry name" value="Tail_tube"/>
</dbReference>
<name>A0ABT5UHX8_9GAMM</name>
<dbReference type="NCBIfam" id="TIGR01611">
    <property type="entry name" value="tail_tube"/>
    <property type="match status" value="1"/>
</dbReference>
<evidence type="ECO:0000313" key="1">
    <source>
        <dbReference type="EMBL" id="MDE1465601.1"/>
    </source>
</evidence>
<reference evidence="1 2" key="1">
    <citation type="submission" date="2022-11" db="EMBL/GenBank/DDBJ databases">
        <title>Spartinivicinus poritis sp. nov., isolated from scleractinian coral Porites lutea.</title>
        <authorList>
            <person name="Zhang G."/>
            <person name="Cai L."/>
            <person name="Wei Q."/>
        </authorList>
    </citation>
    <scope>NUCLEOTIDE SEQUENCE [LARGE SCALE GENOMIC DNA]</scope>
    <source>
        <strain evidence="1 2">A2-2</strain>
    </source>
</reference>
<accession>A0ABT5UHX8</accession>
<gene>
    <name evidence="1" type="ORF">ORQ98_26930</name>
</gene>
<comment type="caution">
    <text evidence="1">The sequence shown here is derived from an EMBL/GenBank/DDBJ whole genome shotgun (WGS) entry which is preliminary data.</text>
</comment>
<sequence>MMKDTLKNMNLYINDFGFAGVIDEIQLPKLSLKTDEYRGGGMDAPVEYDLGMEKLETQLTVSKYHKEVLTTFGIKVNNKTKLTIKGSILDEQNGEEKPVVINAEGRVKEMDFGSWKMGDNAPLKLTLNVDYYRLTLDNEELYEIDIMNLVRKINGVDQLEQTRKNIL</sequence>
<protein>
    <submittedName>
        <fullName evidence="1">Phage major tail tube protein</fullName>
    </submittedName>
</protein>
<dbReference type="Pfam" id="PF04985">
    <property type="entry name" value="Phage_tube"/>
    <property type="match status" value="1"/>
</dbReference>
<evidence type="ECO:0000313" key="2">
    <source>
        <dbReference type="Proteomes" id="UP001528823"/>
    </source>
</evidence>
<proteinExistence type="predicted"/>
<dbReference type="Proteomes" id="UP001528823">
    <property type="component" value="Unassembled WGS sequence"/>
</dbReference>
<dbReference type="EMBL" id="JAPMOU010000072">
    <property type="protein sequence ID" value="MDE1465601.1"/>
    <property type="molecule type" value="Genomic_DNA"/>
</dbReference>
<dbReference type="RefSeq" id="WP_274691905.1">
    <property type="nucleotide sequence ID" value="NZ_JAPMOU010000072.1"/>
</dbReference>